<organism evidence="4 5">
    <name type="scientific">Helicobacter pylori NY40</name>
    <dbReference type="NCBI Taxonomy" id="1426844"/>
    <lineage>
        <taxon>Bacteria</taxon>
        <taxon>Pseudomonadati</taxon>
        <taxon>Campylobacterota</taxon>
        <taxon>Epsilonproteobacteria</taxon>
        <taxon>Campylobacterales</taxon>
        <taxon>Helicobacteraceae</taxon>
        <taxon>Helicobacter</taxon>
    </lineage>
</organism>
<comment type="similarity">
    <text evidence="1">Belongs to the HypE family.</text>
</comment>
<dbReference type="Gene3D" id="3.30.1330.10">
    <property type="entry name" value="PurM-like, N-terminal domain"/>
    <property type="match status" value="1"/>
</dbReference>
<evidence type="ECO:0000256" key="1">
    <source>
        <dbReference type="ARBA" id="ARBA00006243"/>
    </source>
</evidence>
<gene>
    <name evidence="4" type="ORF">NY40_0660</name>
</gene>
<feature type="domain" description="PurM-like C-terminal" evidence="3">
    <location>
        <begin position="158"/>
        <end position="310"/>
    </location>
</feature>
<dbReference type="PANTHER" id="PTHR30303:SF0">
    <property type="entry name" value="CARBAMOYL DEHYDRATASE HYPE"/>
    <property type="match status" value="1"/>
</dbReference>
<dbReference type="Gene3D" id="3.90.650.10">
    <property type="entry name" value="PurM-like C-terminal domain"/>
    <property type="match status" value="1"/>
</dbReference>
<proteinExistence type="inferred from homology"/>
<dbReference type="InterPro" id="IPR010918">
    <property type="entry name" value="PurM-like_C_dom"/>
</dbReference>
<dbReference type="RefSeq" id="WP_041050404.1">
    <property type="nucleotide sequence ID" value="NZ_AP014523.1"/>
</dbReference>
<dbReference type="SUPFAM" id="SSF55326">
    <property type="entry name" value="PurM N-terminal domain-like"/>
    <property type="match status" value="1"/>
</dbReference>
<dbReference type="InterPro" id="IPR016188">
    <property type="entry name" value="PurM-like_N"/>
</dbReference>
<feature type="domain" description="PurM-like N-terminal" evidence="2">
    <location>
        <begin position="42"/>
        <end position="147"/>
    </location>
</feature>
<sequence length="332" mass="36429">MDSVTLACGNGGKETNALIERVFMPYLKEWIIAFDEDAPKFKASGEYCVSTDSFVITPLIFNGGDIGKLCVCGSANDVSVQGGEPLYLNMGFILEEGLEIPLLKQILQSIQKELFKANLKLLSLDTKVVPKGSVDKLFINTTCIGKIIKPGISSRHLQPGQAIILSDTIANHGASLFATRHEIKLKTNLESDCQLLYPLLKPLFLSDLKIDALRDATRGGLASVLNEWANSSRVKIVIEEEKIPLKEETKGICEILGLEPYTLANEGVFVLALNQKDAPKALEILKSNEKAKNACLIGKVFENPYPSVVLKNAWGFERILETPEGELLPRIC</sequence>
<dbReference type="PANTHER" id="PTHR30303">
    <property type="entry name" value="HYDROGENASE ISOENZYMES FORMATION PROTEIN HYPE"/>
    <property type="match status" value="1"/>
</dbReference>
<dbReference type="HOGENOM" id="CLU_049733_0_0_7"/>
<evidence type="ECO:0000313" key="5">
    <source>
        <dbReference type="Proteomes" id="UP000031662"/>
    </source>
</evidence>
<evidence type="ECO:0000313" key="4">
    <source>
        <dbReference type="EMBL" id="BAO97674.1"/>
    </source>
</evidence>
<dbReference type="CDD" id="cd02197">
    <property type="entry name" value="HypE"/>
    <property type="match status" value="1"/>
</dbReference>
<accession>A0A060PQ80</accession>
<dbReference type="InterPro" id="IPR011854">
    <property type="entry name" value="HypE"/>
</dbReference>
<dbReference type="NCBIfam" id="TIGR02124">
    <property type="entry name" value="hypE"/>
    <property type="match status" value="1"/>
</dbReference>
<dbReference type="Proteomes" id="UP000031662">
    <property type="component" value="Chromosome"/>
</dbReference>
<protein>
    <submittedName>
        <fullName evidence="4">Hydrogenase expression/formation protein</fullName>
    </submittedName>
</protein>
<dbReference type="PIRSF" id="PIRSF005644">
    <property type="entry name" value="Hdrgns_mtr_HypE"/>
    <property type="match status" value="1"/>
</dbReference>
<name>A0A060PQ80_HELPX</name>
<dbReference type="InterPro" id="IPR036676">
    <property type="entry name" value="PurM-like_C_sf"/>
</dbReference>
<dbReference type="EMBL" id="AP014523">
    <property type="protein sequence ID" value="BAO97674.1"/>
    <property type="molecule type" value="Genomic_DNA"/>
</dbReference>
<dbReference type="SUPFAM" id="SSF56042">
    <property type="entry name" value="PurM C-terminal domain-like"/>
    <property type="match status" value="1"/>
</dbReference>
<dbReference type="Pfam" id="PF02769">
    <property type="entry name" value="AIRS_C"/>
    <property type="match status" value="1"/>
</dbReference>
<dbReference type="AlphaFoldDB" id="A0A060PQ80"/>
<dbReference type="InterPro" id="IPR036921">
    <property type="entry name" value="PurM-like_N_sf"/>
</dbReference>
<evidence type="ECO:0000259" key="2">
    <source>
        <dbReference type="Pfam" id="PF00586"/>
    </source>
</evidence>
<evidence type="ECO:0000259" key="3">
    <source>
        <dbReference type="Pfam" id="PF02769"/>
    </source>
</evidence>
<dbReference type="Pfam" id="PF00586">
    <property type="entry name" value="AIRS"/>
    <property type="match status" value="1"/>
</dbReference>
<dbReference type="GO" id="GO:0051604">
    <property type="term" value="P:protein maturation"/>
    <property type="evidence" value="ECO:0007669"/>
    <property type="project" value="TreeGrafter"/>
</dbReference>
<reference evidence="4 5" key="1">
    <citation type="submission" date="2013-11" db="EMBL/GenBank/DDBJ databases">
        <title>Estimation of Helicobacter pylori bacteriophage ecology using H. pylori isolates.</title>
        <authorList>
            <person name="Uchiyama J."/>
            <person name="Takemura-Uchiyama I."/>
            <person name="Ujihara T."/>
            <person name="Matsuzaki S."/>
        </authorList>
    </citation>
    <scope>NUCLEOTIDE SEQUENCE [LARGE SCALE GENOMIC DNA]</scope>
    <source>
        <strain evidence="4 5">NY40</strain>
    </source>
</reference>